<name>A0AA44DHI8_STRE0</name>
<feature type="non-terminal residue" evidence="2">
    <location>
        <position position="1"/>
    </location>
</feature>
<keyword evidence="3" id="KW-1185">Reference proteome</keyword>
<accession>A0AA44DHI8</accession>
<evidence type="ECO:0000313" key="2">
    <source>
        <dbReference type="EMBL" id="NKY16620.1"/>
    </source>
</evidence>
<sequence>PGAPSPTASSVASPTASPTASAPAGDLGSRTLTDLGDAAFLDDVLAPAGPAAQQRTVSVVFRTSNVVVTVRYATQPLRDGEVPDSEEMQEKARGLARQLAERFDE</sequence>
<feature type="compositionally biased region" description="Low complexity" evidence="1">
    <location>
        <begin position="1"/>
        <end position="24"/>
    </location>
</feature>
<comment type="caution">
    <text evidence="2">The sequence shown here is derived from an EMBL/GenBank/DDBJ whole genome shotgun (WGS) entry which is preliminary data.</text>
</comment>
<feature type="region of interest" description="Disordered" evidence="1">
    <location>
        <begin position="1"/>
        <end position="29"/>
    </location>
</feature>
<dbReference type="EMBL" id="JAAXOU010000439">
    <property type="protein sequence ID" value="NKY16620.1"/>
    <property type="molecule type" value="Genomic_DNA"/>
</dbReference>
<evidence type="ECO:0000313" key="3">
    <source>
        <dbReference type="Proteomes" id="UP000570003"/>
    </source>
</evidence>
<proteinExistence type="predicted"/>
<reference evidence="2 3" key="1">
    <citation type="submission" date="2020-04" db="EMBL/GenBank/DDBJ databases">
        <title>MicrobeNet Type strains.</title>
        <authorList>
            <person name="Nicholson A.C."/>
        </authorList>
    </citation>
    <scope>NUCLEOTIDE SEQUENCE [LARGE SCALE GENOMIC DNA]</scope>
    <source>
        <strain evidence="2 3">DSM 40738</strain>
    </source>
</reference>
<feature type="region of interest" description="Disordered" evidence="1">
    <location>
        <begin position="78"/>
        <end position="105"/>
    </location>
</feature>
<dbReference type="Proteomes" id="UP000570003">
    <property type="component" value="Unassembled WGS sequence"/>
</dbReference>
<dbReference type="AlphaFoldDB" id="A0AA44DHI8"/>
<protein>
    <submittedName>
        <fullName evidence="2">DUF3558 domain-containing protein</fullName>
    </submittedName>
</protein>
<feature type="compositionally biased region" description="Basic and acidic residues" evidence="1">
    <location>
        <begin position="88"/>
        <end position="105"/>
    </location>
</feature>
<evidence type="ECO:0000256" key="1">
    <source>
        <dbReference type="SAM" id="MobiDB-lite"/>
    </source>
</evidence>
<gene>
    <name evidence="2" type="ORF">HGA06_21640</name>
</gene>
<organism evidence="2 3">
    <name type="scientific">Streptomyces somaliensis (strain ATCC 33201 / DSM 40738 / JCM 12659 / KCTC 9044 / NCTC 11332 / NRRL B-12077 / IP 733)</name>
    <dbReference type="NCBI Taxonomy" id="1134445"/>
    <lineage>
        <taxon>Bacteria</taxon>
        <taxon>Bacillati</taxon>
        <taxon>Actinomycetota</taxon>
        <taxon>Actinomycetes</taxon>
        <taxon>Kitasatosporales</taxon>
        <taxon>Streptomycetaceae</taxon>
        <taxon>Streptomyces</taxon>
    </lineage>
</organism>